<gene>
    <name evidence="2" type="ORF">B2904_orf1812</name>
</gene>
<dbReference type="Pfam" id="PF13859">
    <property type="entry name" value="BNR_3"/>
    <property type="match status" value="1"/>
</dbReference>
<protein>
    <submittedName>
        <fullName evidence="2">Sialidase (Neuraminidase) family protein-like protein</fullName>
    </submittedName>
</protein>
<dbReference type="RefSeq" id="WP_014936324.1">
    <property type="nucleotide sequence ID" value="NC_018607.1"/>
</dbReference>
<dbReference type="InterPro" id="IPR011040">
    <property type="entry name" value="Sialidase"/>
</dbReference>
<dbReference type="InterPro" id="IPR036278">
    <property type="entry name" value="Sialidase_sf"/>
</dbReference>
<reference evidence="2 3" key="1">
    <citation type="journal article" date="2012" name="BMC Genomics">
        <title>Comparative genomics of Brachyspira pilosicoli strains: genome rearrangements, reductions and correlation of genetic compliment with phenotypic diversity.</title>
        <authorList>
            <person name="Mappley L.J."/>
            <person name="Black M.L."/>
            <person name="Abuoun M."/>
            <person name="Darby A.C."/>
            <person name="Woodward M.J."/>
            <person name="Parkhill J."/>
            <person name="Turner A.K."/>
            <person name="Bellgard M.I."/>
            <person name="La T."/>
            <person name="Phillips N.D."/>
            <person name="La Ragione R.M."/>
            <person name="Hampson D.J."/>
        </authorList>
    </citation>
    <scope>NUCLEOTIDE SEQUENCE [LARGE SCALE GENOMIC DNA]</scope>
    <source>
        <strain evidence="2">B2904</strain>
    </source>
</reference>
<accession>J9TZ03</accession>
<evidence type="ECO:0000259" key="1">
    <source>
        <dbReference type="Pfam" id="PF13859"/>
    </source>
</evidence>
<evidence type="ECO:0000313" key="2">
    <source>
        <dbReference type="EMBL" id="AFR71142.1"/>
    </source>
</evidence>
<organism evidence="2 3">
    <name type="scientific">Brachyspira pilosicoli B2904</name>
    <dbReference type="NCBI Taxonomy" id="1133568"/>
    <lineage>
        <taxon>Bacteria</taxon>
        <taxon>Pseudomonadati</taxon>
        <taxon>Spirochaetota</taxon>
        <taxon>Spirochaetia</taxon>
        <taxon>Brachyspirales</taxon>
        <taxon>Brachyspiraceae</taxon>
        <taxon>Brachyspira</taxon>
    </lineage>
</organism>
<sequence>MMKKISVLIMSAFLLFGCGTDLFYSSFRIRNIDLQWMLSPSQQSSLNYKSTVLGTGDFRFNSPSIVATPDNYILFLYERRNNNADVNIIGVNGDSSKRTDVYAAVSKNAENFIYLTQLVGGSSLESHGSPIAFVNNVNNNSEVIVLAVGGNGFADSQDDTPSVISKSVSIPKTEYTEWTEWEDLDTNIFKPLLDDKYNRFYTSPDSGITLRNGTLACIIDYKKKGGNNAEGFAILYSTDNGTNWKIGAKTTYQNHRFAKIIAERKDGKLLIAAAENSDNDYNKQADLAWFLADSLEGNISSFTVNGLPLHNCGSTAGGKIKLAAGGYSKEAIILLHSYTNRETINPNGVVNSVKNANALYISFNDGQNWEIVTNIFYPLKFNGKNYIYDDYDSKTSFRQSMRVLKDGTIAAVSENGNYVINTSGGADTGFRLVYRRFSLNAISGGKYRYEGV</sequence>
<name>J9TZ03_BRAPL</name>
<proteinExistence type="predicted"/>
<evidence type="ECO:0000313" key="3">
    <source>
        <dbReference type="Proteomes" id="UP000007346"/>
    </source>
</evidence>
<dbReference type="Proteomes" id="UP000007346">
    <property type="component" value="Chromosome"/>
</dbReference>
<dbReference type="PATRIC" id="fig|1133568.3.peg.1809"/>
<dbReference type="Gene3D" id="2.120.10.10">
    <property type="match status" value="1"/>
</dbReference>
<dbReference type="HOGENOM" id="CLU_622103_0_0_12"/>
<dbReference type="SUPFAM" id="SSF50939">
    <property type="entry name" value="Sialidases"/>
    <property type="match status" value="1"/>
</dbReference>
<dbReference type="AlphaFoldDB" id="J9TZ03"/>
<feature type="domain" description="Sialidase" evidence="1">
    <location>
        <begin position="139"/>
        <end position="274"/>
    </location>
</feature>
<dbReference type="EMBL" id="CP003490">
    <property type="protein sequence ID" value="AFR71142.1"/>
    <property type="molecule type" value="Genomic_DNA"/>
</dbReference>
<dbReference type="KEGG" id="bpj:B2904_orf1812"/>
<dbReference type="CDD" id="cd15482">
    <property type="entry name" value="Sialidase_non-viral"/>
    <property type="match status" value="1"/>
</dbReference>
<dbReference type="PROSITE" id="PS51257">
    <property type="entry name" value="PROKAR_LIPOPROTEIN"/>
    <property type="match status" value="1"/>
</dbReference>